<dbReference type="EMBL" id="RJKM01000001">
    <property type="protein sequence ID" value="ROP37739.1"/>
    <property type="molecule type" value="Genomic_DNA"/>
</dbReference>
<evidence type="ECO:0000313" key="2">
    <source>
        <dbReference type="EMBL" id="ROP37739.1"/>
    </source>
</evidence>
<feature type="region of interest" description="Disordered" evidence="1">
    <location>
        <begin position="1"/>
        <end position="22"/>
    </location>
</feature>
<evidence type="ECO:0000256" key="1">
    <source>
        <dbReference type="SAM" id="MobiDB-lite"/>
    </source>
</evidence>
<dbReference type="RefSeq" id="WP_148088808.1">
    <property type="nucleotide sequence ID" value="NZ_RJKM01000001.1"/>
</dbReference>
<keyword evidence="3" id="KW-1185">Reference proteome</keyword>
<evidence type="ECO:0000313" key="3">
    <source>
        <dbReference type="Proteomes" id="UP000268727"/>
    </source>
</evidence>
<dbReference type="Proteomes" id="UP000268727">
    <property type="component" value="Unassembled WGS sequence"/>
</dbReference>
<dbReference type="AlphaFoldDB" id="A0A3N1H5E4"/>
<reference evidence="2 3" key="1">
    <citation type="submission" date="2018-11" db="EMBL/GenBank/DDBJ databases">
        <title>Sequencing the genomes of 1000 actinobacteria strains.</title>
        <authorList>
            <person name="Klenk H.-P."/>
        </authorList>
    </citation>
    <scope>NUCLEOTIDE SEQUENCE [LARGE SCALE GENOMIC DNA]</scope>
    <source>
        <strain evidence="2 3">DSM 44231</strain>
    </source>
</reference>
<feature type="compositionally biased region" description="Low complexity" evidence="1">
    <location>
        <begin position="1"/>
        <end position="13"/>
    </location>
</feature>
<gene>
    <name evidence="2" type="ORF">EDD40_3061</name>
</gene>
<name>A0A3N1H5E4_9PSEU</name>
<accession>A0A3N1H5E4</accession>
<comment type="caution">
    <text evidence="2">The sequence shown here is derived from an EMBL/GenBank/DDBJ whole genome shotgun (WGS) entry which is preliminary data.</text>
</comment>
<sequence length="172" mass="17639">MALSGRAPSAAAGPPGPGQCQEHASVFTSEVAEEFDEILNGSTNQGQRYTWGSGLAVEISAPTSCEPGQHAVAPDVVRAAKVTVTVINGTGRRFDVGVLSFRREAQFDGRKAEAVFDSGGPCGGGGLESATVLPGKSYTYDMAFAVGAQAGELQITLQPDFGSDKAVFVGIA</sequence>
<proteinExistence type="predicted"/>
<organism evidence="2 3">
    <name type="scientific">Saccharothrix texasensis</name>
    <dbReference type="NCBI Taxonomy" id="103734"/>
    <lineage>
        <taxon>Bacteria</taxon>
        <taxon>Bacillati</taxon>
        <taxon>Actinomycetota</taxon>
        <taxon>Actinomycetes</taxon>
        <taxon>Pseudonocardiales</taxon>
        <taxon>Pseudonocardiaceae</taxon>
        <taxon>Saccharothrix</taxon>
    </lineage>
</organism>
<dbReference type="OrthoDB" id="3675370at2"/>
<evidence type="ECO:0008006" key="4">
    <source>
        <dbReference type="Google" id="ProtNLM"/>
    </source>
</evidence>
<protein>
    <recommendedName>
        <fullName evidence="4">DUF4352 domain-containing protein</fullName>
    </recommendedName>
</protein>